<sequence>MLTRLSFLAVGAALALLALTPATGQAAAKLRYHACDGKKYLLLDPSGDPLVKLLRIKMAKSKADGYAPRCLVAEAVAMQVQMGASGGKTPPATITVYGARWGIGKVKCHYTPMTGYTQAQCVKTGKDASTTRFRLVPNG</sequence>
<keyword evidence="3" id="KW-1185">Reference proteome</keyword>
<evidence type="ECO:0000256" key="1">
    <source>
        <dbReference type="SAM" id="SignalP"/>
    </source>
</evidence>
<dbReference type="PROSITE" id="PS51318">
    <property type="entry name" value="TAT"/>
    <property type="match status" value="1"/>
</dbReference>
<name>A0A9X3MS41_9ACTN</name>
<reference evidence="2" key="1">
    <citation type="submission" date="2022-10" db="EMBL/GenBank/DDBJ databases">
        <title>The WGS of Solirubrobacter ginsenosidimutans DSM 21036.</title>
        <authorList>
            <person name="Jiang Z."/>
        </authorList>
    </citation>
    <scope>NUCLEOTIDE SEQUENCE</scope>
    <source>
        <strain evidence="2">DSM 21036</strain>
    </source>
</reference>
<feature type="chain" id="PRO_5040750521" description="Subtilisin inhibitor domain-containing protein" evidence="1">
    <location>
        <begin position="27"/>
        <end position="139"/>
    </location>
</feature>
<feature type="signal peptide" evidence="1">
    <location>
        <begin position="1"/>
        <end position="26"/>
    </location>
</feature>
<dbReference type="InterPro" id="IPR006311">
    <property type="entry name" value="TAT_signal"/>
</dbReference>
<comment type="caution">
    <text evidence="2">The sequence shown here is derived from an EMBL/GenBank/DDBJ whole genome shotgun (WGS) entry which is preliminary data.</text>
</comment>
<protein>
    <recommendedName>
        <fullName evidence="4">Subtilisin inhibitor domain-containing protein</fullName>
    </recommendedName>
</protein>
<dbReference type="EMBL" id="JAPDOD010000004">
    <property type="protein sequence ID" value="MDA0160203.1"/>
    <property type="molecule type" value="Genomic_DNA"/>
</dbReference>
<gene>
    <name evidence="2" type="ORF">OM076_08010</name>
</gene>
<evidence type="ECO:0000313" key="2">
    <source>
        <dbReference type="EMBL" id="MDA0160203.1"/>
    </source>
</evidence>
<dbReference type="RefSeq" id="WP_270038970.1">
    <property type="nucleotide sequence ID" value="NZ_JAPDOD010000004.1"/>
</dbReference>
<proteinExistence type="predicted"/>
<evidence type="ECO:0000313" key="3">
    <source>
        <dbReference type="Proteomes" id="UP001149140"/>
    </source>
</evidence>
<dbReference type="Proteomes" id="UP001149140">
    <property type="component" value="Unassembled WGS sequence"/>
</dbReference>
<evidence type="ECO:0008006" key="4">
    <source>
        <dbReference type="Google" id="ProtNLM"/>
    </source>
</evidence>
<organism evidence="2 3">
    <name type="scientific">Solirubrobacter ginsenosidimutans</name>
    <dbReference type="NCBI Taxonomy" id="490573"/>
    <lineage>
        <taxon>Bacteria</taxon>
        <taxon>Bacillati</taxon>
        <taxon>Actinomycetota</taxon>
        <taxon>Thermoleophilia</taxon>
        <taxon>Solirubrobacterales</taxon>
        <taxon>Solirubrobacteraceae</taxon>
        <taxon>Solirubrobacter</taxon>
    </lineage>
</organism>
<accession>A0A9X3MS41</accession>
<dbReference type="AlphaFoldDB" id="A0A9X3MS41"/>
<keyword evidence="1" id="KW-0732">Signal</keyword>